<comment type="caution">
    <text evidence="2">The sequence shown here is derived from an EMBL/GenBank/DDBJ whole genome shotgun (WGS) entry which is preliminary data.</text>
</comment>
<organism evidence="2 3">
    <name type="scientific">Tsukamurella pseudospumae</name>
    <dbReference type="NCBI Taxonomy" id="239498"/>
    <lineage>
        <taxon>Bacteria</taxon>
        <taxon>Bacillati</taxon>
        <taxon>Actinomycetota</taxon>
        <taxon>Actinomycetes</taxon>
        <taxon>Mycobacteriales</taxon>
        <taxon>Tsukamurellaceae</taxon>
        <taxon>Tsukamurella</taxon>
    </lineage>
</organism>
<dbReference type="Gene3D" id="3.30.429.10">
    <property type="entry name" value="Macrophage Migration Inhibitory Factor"/>
    <property type="match status" value="1"/>
</dbReference>
<name>A0A137YXF7_9ACTN</name>
<evidence type="ECO:0000313" key="2">
    <source>
        <dbReference type="EMBL" id="KXO90568.1"/>
    </source>
</evidence>
<dbReference type="EMBL" id="LSRE01000048">
    <property type="protein sequence ID" value="KXO90568.1"/>
    <property type="molecule type" value="Genomic_DNA"/>
</dbReference>
<feature type="domain" description="Tautomerase cis-CaaD-like" evidence="1">
    <location>
        <begin position="1"/>
        <end position="137"/>
    </location>
</feature>
<dbReference type="InterPro" id="IPR014347">
    <property type="entry name" value="Tautomerase/MIF_sf"/>
</dbReference>
<gene>
    <name evidence="2" type="ORF">AXK61_08145</name>
</gene>
<dbReference type="SUPFAM" id="SSF55331">
    <property type="entry name" value="Tautomerase/MIF"/>
    <property type="match status" value="1"/>
</dbReference>
<accession>A0A137YXF7</accession>
<reference evidence="2 3" key="1">
    <citation type="submission" date="2016-02" db="EMBL/GenBank/DDBJ databases">
        <authorList>
            <person name="Teng J.L."/>
            <person name="Tang Y."/>
            <person name="Huang Y."/>
            <person name="Guo F."/>
            <person name="Wei W."/>
            <person name="Chen J.H."/>
            <person name="Wong S.Y."/>
            <person name="Lau S.K."/>
            <person name="Woo P.C."/>
        </authorList>
    </citation>
    <scope>NUCLEOTIDE SEQUENCE [LARGE SCALE GENOMIC DNA]</scope>
    <source>
        <strain evidence="2 3">JCM 13375</strain>
    </source>
</reference>
<keyword evidence="3" id="KW-1185">Reference proteome</keyword>
<dbReference type="RefSeq" id="WP_068746802.1">
    <property type="nucleotide sequence ID" value="NZ_LSRE01000048.1"/>
</dbReference>
<sequence length="141" mass="15664">MPLWNIHHTPDVFTAAEKESLAAAITDQYAAIGLPRFYVVVLFHEVAPQDFFIGGTSAPVAVRIAIDHIARHAADSTSRTQIAQWVRGMVAPSLARHPDLQWEFHVDDTSEEMWMINGLVPPPAQSEAERTWAATNRSSAY</sequence>
<dbReference type="Proteomes" id="UP000070409">
    <property type="component" value="Unassembled WGS sequence"/>
</dbReference>
<protein>
    <submittedName>
        <fullName evidence="2">4-oxalocrotonate tautomerase</fullName>
    </submittedName>
</protein>
<proteinExistence type="predicted"/>
<evidence type="ECO:0000313" key="3">
    <source>
        <dbReference type="Proteomes" id="UP000070409"/>
    </source>
</evidence>
<dbReference type="Pfam" id="PF14832">
    <property type="entry name" value="Tautomerase_3"/>
    <property type="match status" value="1"/>
</dbReference>
<evidence type="ECO:0000259" key="1">
    <source>
        <dbReference type="Pfam" id="PF14832"/>
    </source>
</evidence>
<dbReference type="InterPro" id="IPR028116">
    <property type="entry name" value="Cis-CaaD-like"/>
</dbReference>